<dbReference type="Gene3D" id="2.60.120.1440">
    <property type="match status" value="1"/>
</dbReference>
<dbReference type="PANTHER" id="PTHR30273">
    <property type="entry name" value="PERIPLASMIC SIGNAL SENSOR AND SIGMA FACTOR ACTIVATOR FECR-RELATED"/>
    <property type="match status" value="1"/>
</dbReference>
<evidence type="ECO:0000313" key="5">
    <source>
        <dbReference type="Proteomes" id="UP000060602"/>
    </source>
</evidence>
<dbReference type="PIRSF" id="PIRSF018266">
    <property type="entry name" value="FecR"/>
    <property type="match status" value="1"/>
</dbReference>
<dbReference type="InterPro" id="IPR032623">
    <property type="entry name" value="FecR_N"/>
</dbReference>
<name>A0A0X8P5N8_ALCXX</name>
<dbReference type="Proteomes" id="UP000060602">
    <property type="component" value="Chromosome"/>
</dbReference>
<dbReference type="Pfam" id="PF16220">
    <property type="entry name" value="DUF4880"/>
    <property type="match status" value="1"/>
</dbReference>
<protein>
    <submittedName>
        <fullName evidence="4">DUF4880 domain-containing protein</fullName>
    </submittedName>
</protein>
<evidence type="ECO:0000313" key="4">
    <source>
        <dbReference type="EMBL" id="AMG40303.2"/>
    </source>
</evidence>
<sequence length="345" mass="37206">MLAGDSPAQPADAPDDDVERRVAGVTVDHLKQAAEWYATLADAGVTEQDRAAWNTWLAQSAAHAKAWAHIEAVSRKFDPLRRGNAGGTVAVAGVTAARRAFVSRRHVVNSVAGLLGLGTAMWLGWRYTPLPTLVAALRADYATGIGERRELALADGSRVWLNTSTALRVDYQDAARRLVLLAGEILIETARDGRGRPFFVQTPAGRLQALGTRFSVQLQERQTRLDVFDGAVEILTQSGEQGRVDAGGAALFDARAMTPLAAAGPMRAAWSKGILPADDMPLGELLAELNRYRRGHISVAPEVAGLSVMGVYPTDDTDRALAMLAQALPIRIHRPLPWWITVDAR</sequence>
<dbReference type="GO" id="GO:0016989">
    <property type="term" value="F:sigma factor antagonist activity"/>
    <property type="evidence" value="ECO:0007669"/>
    <property type="project" value="TreeGrafter"/>
</dbReference>
<feature type="domain" description="FecR N-terminal" evidence="3">
    <location>
        <begin position="31"/>
        <end position="73"/>
    </location>
</feature>
<gene>
    <name evidence="4" type="ORF">AL504_17600</name>
</gene>
<organism evidence="4 5">
    <name type="scientific">Alcaligenes xylosoxydans xylosoxydans</name>
    <name type="common">Achromobacter xylosoxidans</name>
    <dbReference type="NCBI Taxonomy" id="85698"/>
    <lineage>
        <taxon>Bacteria</taxon>
        <taxon>Pseudomonadati</taxon>
        <taxon>Pseudomonadota</taxon>
        <taxon>Betaproteobacteria</taxon>
        <taxon>Burkholderiales</taxon>
        <taxon>Alcaligenaceae</taxon>
        <taxon>Achromobacter</taxon>
    </lineage>
</organism>
<dbReference type="AlphaFoldDB" id="A0A0X8P5N8"/>
<feature type="region of interest" description="Disordered" evidence="1">
    <location>
        <begin position="1"/>
        <end position="20"/>
    </location>
</feature>
<proteinExistence type="predicted"/>
<dbReference type="Pfam" id="PF04773">
    <property type="entry name" value="FecR"/>
    <property type="match status" value="1"/>
</dbReference>
<feature type="compositionally biased region" description="Low complexity" evidence="1">
    <location>
        <begin position="1"/>
        <end position="12"/>
    </location>
</feature>
<reference evidence="5" key="1">
    <citation type="submission" date="2015-12" db="EMBL/GenBank/DDBJ databases">
        <title>FDA dAtabase for Regulatory Grade micrObial Sequences (FDA-ARGOS): Supporting development and validation of Infectious Disease Dx tests.</title>
        <authorList>
            <person name="Case J."/>
            <person name="Tallon L."/>
            <person name="Sadzewicz L."/>
            <person name="Sengamalay N."/>
            <person name="Ott S."/>
            <person name="Godinez A."/>
            <person name="Nagaraj S."/>
            <person name="Nadendla S."/>
            <person name="Sichtig H."/>
        </authorList>
    </citation>
    <scope>NUCLEOTIDE SEQUENCE [LARGE SCALE GENOMIC DNA]</scope>
    <source>
        <strain evidence="5">FDAARGOS_147</strain>
    </source>
</reference>
<dbReference type="PANTHER" id="PTHR30273:SF2">
    <property type="entry name" value="PROTEIN FECR"/>
    <property type="match status" value="1"/>
</dbReference>
<evidence type="ECO:0000259" key="3">
    <source>
        <dbReference type="Pfam" id="PF16220"/>
    </source>
</evidence>
<dbReference type="EMBL" id="CP014060">
    <property type="protein sequence ID" value="AMG40303.2"/>
    <property type="molecule type" value="Genomic_DNA"/>
</dbReference>
<accession>A0A0X8P5N8</accession>
<dbReference type="InterPro" id="IPR006860">
    <property type="entry name" value="FecR"/>
</dbReference>
<feature type="domain" description="FecR protein" evidence="2">
    <location>
        <begin position="140"/>
        <end position="233"/>
    </location>
</feature>
<evidence type="ECO:0000256" key="1">
    <source>
        <dbReference type="SAM" id="MobiDB-lite"/>
    </source>
</evidence>
<evidence type="ECO:0000259" key="2">
    <source>
        <dbReference type="Pfam" id="PF04773"/>
    </source>
</evidence>
<dbReference type="InterPro" id="IPR012373">
    <property type="entry name" value="Ferrdict_sens_TM"/>
</dbReference>